<keyword evidence="2 3" id="KW-0862">Zinc</keyword>
<keyword evidence="1 3" id="KW-0479">Metal-binding</keyword>
<dbReference type="InterPro" id="IPR014628">
    <property type="entry name" value="Man6P_isomerase_Firm_short"/>
</dbReference>
<dbReference type="CDD" id="cd07010">
    <property type="entry name" value="cupin_PMI_type_I_N_bac"/>
    <property type="match status" value="1"/>
</dbReference>
<dbReference type="PANTHER" id="PTHR42742">
    <property type="entry name" value="TRANSCRIPTIONAL REPRESSOR MPRA"/>
    <property type="match status" value="1"/>
</dbReference>
<dbReference type="RefSeq" id="WP_039387535.1">
    <property type="nucleotide sequence ID" value="NZ_CP007585.1"/>
</dbReference>
<evidence type="ECO:0000256" key="1">
    <source>
        <dbReference type="ARBA" id="ARBA00022723"/>
    </source>
</evidence>
<dbReference type="InterPro" id="IPR011051">
    <property type="entry name" value="RmlC_Cupin_sf"/>
</dbReference>
<organism evidence="6 7">
    <name type="scientific">Mesomycoplasma flocculare ATCC 27399</name>
    <dbReference type="NCBI Taxonomy" id="743971"/>
    <lineage>
        <taxon>Bacteria</taxon>
        <taxon>Bacillati</taxon>
        <taxon>Mycoplasmatota</taxon>
        <taxon>Mycoplasmoidales</taxon>
        <taxon>Metamycoplasmataceae</taxon>
        <taxon>Mesomycoplasma</taxon>
    </lineage>
</organism>
<feature type="binding site" evidence="3">
    <location>
        <position position="106"/>
    </location>
    <ligand>
        <name>Zn(2+)</name>
        <dbReference type="ChEBI" id="CHEBI:29105"/>
    </ligand>
</feature>
<feature type="active site" evidence="4">
    <location>
        <position position="182"/>
    </location>
</feature>
<dbReference type="Pfam" id="PF20511">
    <property type="entry name" value="PMI_typeI_cat"/>
    <property type="match status" value="1"/>
</dbReference>
<dbReference type="AlphaFoldDB" id="A0A0A8EC26"/>
<reference evidence="6 7" key="1">
    <citation type="journal article" date="2015" name="Genome Announc.">
        <title>Complete Genome Sequence of Mycoplasma flocculare Strain Ms42T (ATCC 27399T).</title>
        <authorList>
            <person name="Calcutt M.J."/>
            <person name="Foecking M.F."/>
            <person name="Heidari M.B."/>
            <person name="McIntosh M.A."/>
        </authorList>
    </citation>
    <scope>NUCLEOTIDE SEQUENCE [LARGE SCALE GENOMIC DNA]</scope>
    <source>
        <strain evidence="7">ATCC 27399</strain>
    </source>
</reference>
<sequence length="305" mass="35213">MKKYLFFLKPYLKETIWAGNRLKKHLKTSRKIGEAWLISAYKNAESVIDNLPLSKFYQKNPDFFKNYPKKIYPNLLKIIDAGKKLSLQVHPDDKMAQNFNSLGKDEAWFVIAESKNPFIIGAKSDNFISEIGKINKENLLNFTNLHNLARGDLAYISAGIIHSIPEGALVFEIQQNSDLTFRIYDFDRYDLNGKKRELHLDLAIKATKAKLKPLIVKKNTEKQQVLIKNKFFNLKRVSINSVFSLLPDSNVFWFEIIIISGEGRVEGFCFKTFDAILISGQIKKVIRFFAKNAIILVNEIRENNF</sequence>
<dbReference type="EMBL" id="CP007585">
    <property type="protein sequence ID" value="AJC49741.1"/>
    <property type="molecule type" value="Genomic_DNA"/>
</dbReference>
<dbReference type="GO" id="GO:0008270">
    <property type="term" value="F:zinc ion binding"/>
    <property type="evidence" value="ECO:0007669"/>
    <property type="project" value="InterPro"/>
</dbReference>
<dbReference type="GO" id="GO:0005975">
    <property type="term" value="P:carbohydrate metabolic process"/>
    <property type="evidence" value="ECO:0007669"/>
    <property type="project" value="InterPro"/>
</dbReference>
<dbReference type="PIRSF" id="PIRSF036894">
    <property type="entry name" value="PMI_Firm_short"/>
    <property type="match status" value="1"/>
</dbReference>
<evidence type="ECO:0000256" key="4">
    <source>
        <dbReference type="PIRSR" id="PIRSR036894-2"/>
    </source>
</evidence>
<feature type="binding site" evidence="3">
    <location>
        <position position="90"/>
    </location>
    <ligand>
        <name>Zn(2+)</name>
        <dbReference type="ChEBI" id="CHEBI:29105"/>
    </ligand>
</feature>
<accession>A0A0A8EC26</accession>
<dbReference type="HOGENOM" id="CLU_020529_0_0_14"/>
<dbReference type="OrthoDB" id="9808275at2"/>
<evidence type="ECO:0000313" key="6">
    <source>
        <dbReference type="EMBL" id="AJC49741.1"/>
    </source>
</evidence>
<comment type="cofactor">
    <cofactor evidence="3">
        <name>Zn(2+)</name>
        <dbReference type="ChEBI" id="CHEBI:29105"/>
    </cofactor>
    <text evidence="3">Binds 1 zinc ion per subunit.</text>
</comment>
<keyword evidence="7" id="KW-1185">Reference proteome</keyword>
<feature type="domain" description="Phosphomannose isomerase type I catalytic" evidence="5">
    <location>
        <begin position="14"/>
        <end position="99"/>
    </location>
</feature>
<dbReference type="InterPro" id="IPR014710">
    <property type="entry name" value="RmlC-like_jellyroll"/>
</dbReference>
<proteinExistence type="predicted"/>
<evidence type="ECO:0000256" key="3">
    <source>
        <dbReference type="PIRSR" id="PIRSR036894-1"/>
    </source>
</evidence>
<evidence type="ECO:0000259" key="5">
    <source>
        <dbReference type="Pfam" id="PF20511"/>
    </source>
</evidence>
<dbReference type="PANTHER" id="PTHR42742:SF3">
    <property type="entry name" value="FRUCTOKINASE"/>
    <property type="match status" value="1"/>
</dbReference>
<dbReference type="Gene3D" id="2.60.120.10">
    <property type="entry name" value="Jelly Rolls"/>
    <property type="match status" value="1"/>
</dbReference>
<gene>
    <name evidence="6" type="primary">manA</name>
    <name evidence="6" type="ORF">MYF_00965</name>
</gene>
<feature type="binding site" evidence="3">
    <location>
        <position position="162"/>
    </location>
    <ligand>
        <name>Zn(2+)</name>
        <dbReference type="ChEBI" id="CHEBI:29105"/>
    </ligand>
</feature>
<dbReference type="STRING" id="743971.MYF_00965"/>
<protein>
    <submittedName>
        <fullName evidence="6">Mannose-6-phosphate isomerase</fullName>
    </submittedName>
</protein>
<evidence type="ECO:0000256" key="2">
    <source>
        <dbReference type="ARBA" id="ARBA00022833"/>
    </source>
</evidence>
<dbReference type="SUPFAM" id="SSF51182">
    <property type="entry name" value="RmlC-like cupins"/>
    <property type="match status" value="1"/>
</dbReference>
<dbReference type="InterPro" id="IPR051804">
    <property type="entry name" value="Carb_Metab_Reg_Kinase/Isom"/>
</dbReference>
<dbReference type="KEGG" id="mfq:MYF_00965"/>
<keyword evidence="6" id="KW-0413">Isomerase</keyword>
<name>A0A0A8EC26_MESFC</name>
<evidence type="ECO:0000313" key="7">
    <source>
        <dbReference type="Proteomes" id="UP000031129"/>
    </source>
</evidence>
<dbReference type="InterPro" id="IPR046457">
    <property type="entry name" value="PMI_typeI_cat"/>
</dbReference>
<dbReference type="GO" id="GO:0004476">
    <property type="term" value="F:mannose-6-phosphate isomerase activity"/>
    <property type="evidence" value="ECO:0007669"/>
    <property type="project" value="InterPro"/>
</dbReference>
<dbReference type="Proteomes" id="UP000031129">
    <property type="component" value="Chromosome"/>
</dbReference>